<dbReference type="SUPFAM" id="SSF46785">
    <property type="entry name" value="Winged helix' DNA-binding domain"/>
    <property type="match status" value="1"/>
</dbReference>
<comment type="caution">
    <text evidence="6">The sequence shown here is derived from an EMBL/GenBank/DDBJ whole genome shotgun (WGS) entry which is preliminary data.</text>
</comment>
<dbReference type="InterPro" id="IPR000847">
    <property type="entry name" value="LysR_HTH_N"/>
</dbReference>
<keyword evidence="7" id="KW-1185">Reference proteome</keyword>
<sequence>MLSLERLRVLHAIGTYGSVTGAANALHVTTSAISQQMAKLEREVGQRLLERSGRGVRLTGTAELLVAHAGQMLSLAERAEADLEAHRGAVVGRLSLAAFATAARGLVPPALGDLRRDHPRLRVGLEEAEPHETVPRVARGDVDVAIVQSWSGHPLALPEDLSRAALLDDVADVALAEGHPLAARGTVDIEELAGEPWITWSRGWICNAWLLHTLRSCGVEPDIAHTAAEHHTQLALVAAGLGVAIIPRLGRDPAPGGVRFVEVRPRLARHVYAVWRTDADRRPSIRAVIQALRRHSRASAG</sequence>
<keyword evidence="4" id="KW-0804">Transcription</keyword>
<dbReference type="InterPro" id="IPR005119">
    <property type="entry name" value="LysR_subst-bd"/>
</dbReference>
<protein>
    <submittedName>
        <fullName evidence="6">LysR family transcriptional regulator</fullName>
    </submittedName>
</protein>
<evidence type="ECO:0000313" key="7">
    <source>
        <dbReference type="Proteomes" id="UP000194761"/>
    </source>
</evidence>
<evidence type="ECO:0000256" key="3">
    <source>
        <dbReference type="ARBA" id="ARBA00023125"/>
    </source>
</evidence>
<dbReference type="GO" id="GO:0003700">
    <property type="term" value="F:DNA-binding transcription factor activity"/>
    <property type="evidence" value="ECO:0007669"/>
    <property type="project" value="InterPro"/>
</dbReference>
<evidence type="ECO:0000256" key="4">
    <source>
        <dbReference type="ARBA" id="ARBA00023163"/>
    </source>
</evidence>
<dbReference type="EMBL" id="NGFP01000180">
    <property type="protein sequence ID" value="OUC92288.1"/>
    <property type="molecule type" value="Genomic_DNA"/>
</dbReference>
<organism evidence="6 7">
    <name type="scientific">Streptosporangium minutum</name>
    <dbReference type="NCBI Taxonomy" id="569862"/>
    <lineage>
        <taxon>Bacteria</taxon>
        <taxon>Bacillati</taxon>
        <taxon>Actinomycetota</taxon>
        <taxon>Actinomycetes</taxon>
        <taxon>Streptosporangiales</taxon>
        <taxon>Streptosporangiaceae</taxon>
        <taxon>Streptosporangium</taxon>
    </lineage>
</organism>
<dbReference type="Proteomes" id="UP000194761">
    <property type="component" value="Unassembled WGS sequence"/>
</dbReference>
<dbReference type="InterPro" id="IPR036388">
    <property type="entry name" value="WH-like_DNA-bd_sf"/>
</dbReference>
<proteinExistence type="inferred from homology"/>
<dbReference type="CDD" id="cd08423">
    <property type="entry name" value="PBP2_LTTR_like_6"/>
    <property type="match status" value="1"/>
</dbReference>
<keyword evidence="3" id="KW-0238">DNA-binding</keyword>
<name>A0A243RC61_9ACTN</name>
<dbReference type="Gene3D" id="3.40.190.10">
    <property type="entry name" value="Periplasmic binding protein-like II"/>
    <property type="match status" value="2"/>
</dbReference>
<dbReference type="GO" id="GO:0032993">
    <property type="term" value="C:protein-DNA complex"/>
    <property type="evidence" value="ECO:0007669"/>
    <property type="project" value="TreeGrafter"/>
</dbReference>
<reference evidence="6 7" key="1">
    <citation type="submission" date="2017-05" db="EMBL/GenBank/DDBJ databases">
        <title>Biotechnological potential of actinobacteria isolated from South African environments.</title>
        <authorList>
            <person name="Le Roes-Hill M."/>
            <person name="Prins A."/>
            <person name="Durrell K.A."/>
        </authorList>
    </citation>
    <scope>NUCLEOTIDE SEQUENCE [LARGE SCALE GENOMIC DNA]</scope>
    <source>
        <strain evidence="6">M26</strain>
    </source>
</reference>
<dbReference type="GO" id="GO:0003677">
    <property type="term" value="F:DNA binding"/>
    <property type="evidence" value="ECO:0007669"/>
    <property type="project" value="UniProtKB-KW"/>
</dbReference>
<feature type="domain" description="HTH lysR-type" evidence="5">
    <location>
        <begin position="2"/>
        <end position="59"/>
    </location>
</feature>
<dbReference type="PANTHER" id="PTHR30346:SF29">
    <property type="entry name" value="LYSR SUBSTRATE-BINDING"/>
    <property type="match status" value="1"/>
</dbReference>
<evidence type="ECO:0000256" key="2">
    <source>
        <dbReference type="ARBA" id="ARBA00023015"/>
    </source>
</evidence>
<dbReference type="PROSITE" id="PS50931">
    <property type="entry name" value="HTH_LYSR"/>
    <property type="match status" value="1"/>
</dbReference>
<gene>
    <name evidence="6" type="ORF">CA984_30650</name>
</gene>
<dbReference type="SUPFAM" id="SSF53850">
    <property type="entry name" value="Periplasmic binding protein-like II"/>
    <property type="match status" value="1"/>
</dbReference>
<dbReference type="InterPro" id="IPR036390">
    <property type="entry name" value="WH_DNA-bd_sf"/>
</dbReference>
<dbReference type="PANTHER" id="PTHR30346">
    <property type="entry name" value="TRANSCRIPTIONAL DUAL REGULATOR HCAR-RELATED"/>
    <property type="match status" value="1"/>
</dbReference>
<dbReference type="Gene3D" id="1.10.10.10">
    <property type="entry name" value="Winged helix-like DNA-binding domain superfamily/Winged helix DNA-binding domain"/>
    <property type="match status" value="1"/>
</dbReference>
<evidence type="ECO:0000256" key="1">
    <source>
        <dbReference type="ARBA" id="ARBA00009437"/>
    </source>
</evidence>
<dbReference type="RefSeq" id="WP_086576988.1">
    <property type="nucleotide sequence ID" value="NZ_NGFP01000180.1"/>
</dbReference>
<evidence type="ECO:0000259" key="5">
    <source>
        <dbReference type="PROSITE" id="PS50931"/>
    </source>
</evidence>
<dbReference type="Pfam" id="PF03466">
    <property type="entry name" value="LysR_substrate"/>
    <property type="match status" value="1"/>
</dbReference>
<keyword evidence="2" id="KW-0805">Transcription regulation</keyword>
<comment type="similarity">
    <text evidence="1">Belongs to the LysR transcriptional regulatory family.</text>
</comment>
<dbReference type="AlphaFoldDB" id="A0A243RC61"/>
<accession>A0A243RC61</accession>
<dbReference type="Pfam" id="PF00126">
    <property type="entry name" value="HTH_1"/>
    <property type="match status" value="1"/>
</dbReference>
<evidence type="ECO:0000313" key="6">
    <source>
        <dbReference type="EMBL" id="OUC92288.1"/>
    </source>
</evidence>